<reference evidence="2" key="1">
    <citation type="journal article" date="2019" name="Int. J. Syst. Evol. Microbiol.">
        <title>The Global Catalogue of Microorganisms (GCM) 10K type strain sequencing project: providing services to taxonomists for standard genome sequencing and annotation.</title>
        <authorList>
            <consortium name="The Broad Institute Genomics Platform"/>
            <consortium name="The Broad Institute Genome Sequencing Center for Infectious Disease"/>
            <person name="Wu L."/>
            <person name="Ma J."/>
        </authorList>
    </citation>
    <scope>NUCLEOTIDE SEQUENCE [LARGE SCALE GENOMIC DNA]</scope>
    <source>
        <strain evidence="2">CCUG 63830</strain>
    </source>
</reference>
<name>A0ABW1ZJS0_9DEIO</name>
<dbReference type="Pfam" id="PF11213">
    <property type="entry name" value="DUF3006"/>
    <property type="match status" value="1"/>
</dbReference>
<dbReference type="InterPro" id="IPR021377">
    <property type="entry name" value="DUF3006"/>
</dbReference>
<evidence type="ECO:0000313" key="2">
    <source>
        <dbReference type="Proteomes" id="UP001596317"/>
    </source>
</evidence>
<proteinExistence type="predicted"/>
<accession>A0ABW1ZJS0</accession>
<dbReference type="Proteomes" id="UP001596317">
    <property type="component" value="Unassembled WGS sequence"/>
</dbReference>
<evidence type="ECO:0000313" key="1">
    <source>
        <dbReference type="EMBL" id="MFC6661063.1"/>
    </source>
</evidence>
<dbReference type="RefSeq" id="WP_224604594.1">
    <property type="nucleotide sequence ID" value="NZ_JAIQXV010000002.1"/>
</dbReference>
<comment type="caution">
    <text evidence="1">The sequence shown here is derived from an EMBL/GenBank/DDBJ whole genome shotgun (WGS) entry which is preliminary data.</text>
</comment>
<organism evidence="1 2">
    <name type="scientific">Deinococcus multiflagellatus</name>
    <dbReference type="NCBI Taxonomy" id="1656887"/>
    <lineage>
        <taxon>Bacteria</taxon>
        <taxon>Thermotogati</taxon>
        <taxon>Deinococcota</taxon>
        <taxon>Deinococci</taxon>
        <taxon>Deinococcales</taxon>
        <taxon>Deinococcaceae</taxon>
        <taxon>Deinococcus</taxon>
    </lineage>
</organism>
<keyword evidence="2" id="KW-1185">Reference proteome</keyword>
<protein>
    <submittedName>
        <fullName evidence="1">DUF3006 domain-containing protein</fullName>
    </submittedName>
</protein>
<gene>
    <name evidence="1" type="ORF">ACFP90_12470</name>
</gene>
<dbReference type="EMBL" id="JBHSWB010000001">
    <property type="protein sequence ID" value="MFC6661063.1"/>
    <property type="molecule type" value="Genomic_DNA"/>
</dbReference>
<sequence length="108" mass="11377">MTQRSDPAQTELPAERWIVDGLEATPRGPVARLERPDGRTVVLPLTQLPDGVKEGDVLALHDGPDGARLLPLPGETAARRAAAQAALDTLNEAGRGALPLNDDGEITL</sequence>